<evidence type="ECO:0008006" key="4">
    <source>
        <dbReference type="Google" id="ProtNLM"/>
    </source>
</evidence>
<feature type="transmembrane region" description="Helical" evidence="1">
    <location>
        <begin position="147"/>
        <end position="167"/>
    </location>
</feature>
<feature type="transmembrane region" description="Helical" evidence="1">
    <location>
        <begin position="248"/>
        <end position="269"/>
    </location>
</feature>
<protein>
    <recommendedName>
        <fullName evidence="4">Bax inhibitor-1/YccA family protein</fullName>
    </recommendedName>
</protein>
<dbReference type="AlphaFoldDB" id="A0A7R7DJX9"/>
<proteinExistence type="predicted"/>
<accession>A0A7R7DJX9</accession>
<feature type="transmembrane region" description="Helical" evidence="1">
    <location>
        <begin position="173"/>
        <end position="195"/>
    </location>
</feature>
<dbReference type="KEGG" id="atl:Athai_05330"/>
<evidence type="ECO:0000313" key="2">
    <source>
        <dbReference type="EMBL" id="BCJ33030.1"/>
    </source>
</evidence>
<dbReference type="PANTHER" id="PTHR41282:SF1">
    <property type="entry name" value="CONSERVED TRANSMEMBRANE PROTEIN-RELATED"/>
    <property type="match status" value="1"/>
</dbReference>
<keyword evidence="3" id="KW-1185">Reference proteome</keyword>
<dbReference type="PANTHER" id="PTHR41282">
    <property type="entry name" value="CONSERVED TRANSMEMBRANE PROTEIN-RELATED"/>
    <property type="match status" value="1"/>
</dbReference>
<keyword evidence="1" id="KW-0812">Transmembrane</keyword>
<sequence>MRSSNPMLNRMLRSAVRDRVPAGGAPQYSQQGGYAPQYGQQGYAQPGYGQPQYGEPQYGQGGYGQYGTQTPYPLTPGAVAPEVRPMTMDDVVIRTLGLIGLTGVVAALSWVLLPSAGPLAGVLLAVAAIATLGIALFSWFRPITNPAVIAVYAVAQGLLLGTVSRVFESFYPGIVLQAVVGTFAIFAGMTVLYKFRVLRATPKFTKFVIGALIGVLVLGLFNGLMSAFGHNPGLIQYTVTGKVSWLPIVFSLVCIVVGALTFVLDFAAVEEGIRAGAPQKYAWYCAFGLLVGLIFLYWQILRMLGYLRR</sequence>
<reference evidence="2 3" key="1">
    <citation type="submission" date="2020-08" db="EMBL/GenBank/DDBJ databases">
        <title>Whole genome shotgun sequence of Actinocatenispora thailandica NBRC 105041.</title>
        <authorList>
            <person name="Komaki H."/>
            <person name="Tamura T."/>
        </authorList>
    </citation>
    <scope>NUCLEOTIDE SEQUENCE [LARGE SCALE GENOMIC DNA]</scope>
    <source>
        <strain evidence="2 3">NBRC 105041</strain>
    </source>
</reference>
<gene>
    <name evidence="2" type="ORF">Athai_05330</name>
</gene>
<feature type="transmembrane region" description="Helical" evidence="1">
    <location>
        <begin position="91"/>
        <end position="113"/>
    </location>
</feature>
<organism evidence="2 3">
    <name type="scientific">Actinocatenispora thailandica</name>
    <dbReference type="NCBI Taxonomy" id="227318"/>
    <lineage>
        <taxon>Bacteria</taxon>
        <taxon>Bacillati</taxon>
        <taxon>Actinomycetota</taxon>
        <taxon>Actinomycetes</taxon>
        <taxon>Micromonosporales</taxon>
        <taxon>Micromonosporaceae</taxon>
        <taxon>Actinocatenispora</taxon>
    </lineage>
</organism>
<feature type="transmembrane region" description="Helical" evidence="1">
    <location>
        <begin position="119"/>
        <end position="140"/>
    </location>
</feature>
<dbReference type="SUPFAM" id="SSF81995">
    <property type="entry name" value="beta-sandwich domain of Sec23/24"/>
    <property type="match status" value="1"/>
</dbReference>
<dbReference type="PIRSF" id="PIRSF009160">
    <property type="entry name" value="UCP009160"/>
    <property type="match status" value="1"/>
</dbReference>
<evidence type="ECO:0000256" key="1">
    <source>
        <dbReference type="SAM" id="Phobius"/>
    </source>
</evidence>
<keyword evidence="1" id="KW-1133">Transmembrane helix</keyword>
<dbReference type="Pfam" id="PF12811">
    <property type="entry name" value="BaxI_1"/>
    <property type="match status" value="1"/>
</dbReference>
<dbReference type="RefSeq" id="WP_203959985.1">
    <property type="nucleotide sequence ID" value="NZ_AP023355.1"/>
</dbReference>
<evidence type="ECO:0000313" key="3">
    <source>
        <dbReference type="Proteomes" id="UP000611640"/>
    </source>
</evidence>
<dbReference type="EMBL" id="AP023355">
    <property type="protein sequence ID" value="BCJ33030.1"/>
    <property type="molecule type" value="Genomic_DNA"/>
</dbReference>
<keyword evidence="1" id="KW-0472">Membrane</keyword>
<feature type="transmembrane region" description="Helical" evidence="1">
    <location>
        <begin position="281"/>
        <end position="300"/>
    </location>
</feature>
<dbReference type="Proteomes" id="UP000611640">
    <property type="component" value="Chromosome"/>
</dbReference>
<dbReference type="InterPro" id="IPR010539">
    <property type="entry name" value="BaxI_1-like"/>
</dbReference>
<feature type="transmembrane region" description="Helical" evidence="1">
    <location>
        <begin position="207"/>
        <end position="228"/>
    </location>
</feature>
<name>A0A7R7DJX9_9ACTN</name>